<name>A0A5P9NJM5_9GAMM</name>
<sequence length="311" mass="34828">MTSCFHTLAMSLRALCFLTVFTPILVVSFAGAQNTDITEELISRMEQTRAVNLDEVVAALELERSPQSSPDNFAVPNPYQPHYMAIEDDPMQITLPGLAPAIHHQQSIYEWTRRINAGDANSKVCALRFTSERQQEYKLKTFNSSAEARESGYLVTHASHCGACSSLADLAAFLRVRDMTTPSRKCTRESEVEDMARCSEALGLSRPCAEVWAYNAEHTRTECRGICLSDYGFFRLLFGIEDKRTVDADGRLRPCIACDEAISGPAYKYAAGRTRRTSGVESAIPRSSEELYEVDFREYYQLFGLQAPEVK</sequence>
<evidence type="ECO:0000313" key="3">
    <source>
        <dbReference type="Proteomes" id="UP000326287"/>
    </source>
</evidence>
<keyword evidence="1" id="KW-0732">Signal</keyword>
<evidence type="ECO:0000313" key="2">
    <source>
        <dbReference type="EMBL" id="QFU75168.1"/>
    </source>
</evidence>
<dbReference type="Proteomes" id="UP000326287">
    <property type="component" value="Chromosome"/>
</dbReference>
<dbReference type="PANTHER" id="PTHR40535:SF1">
    <property type="entry name" value="CHROMOSOME UNDETERMINED SCAFFOLD_9, WHOLE GENOME SHOTGUN SEQUENCE"/>
    <property type="match status" value="1"/>
</dbReference>
<accession>A0A5P9NJM5</accession>
<evidence type="ECO:0000256" key="1">
    <source>
        <dbReference type="SAM" id="SignalP"/>
    </source>
</evidence>
<dbReference type="EMBL" id="CP036422">
    <property type="protein sequence ID" value="QFU75168.1"/>
    <property type="molecule type" value="Genomic_DNA"/>
</dbReference>
<reference evidence="2 3" key="1">
    <citation type="submission" date="2019-02" db="EMBL/GenBank/DDBJ databases">
        <authorList>
            <person name="Li S.-H."/>
        </authorList>
    </citation>
    <scope>NUCLEOTIDE SEQUENCE [LARGE SCALE GENOMIC DNA]</scope>
    <source>
        <strain evidence="2 3">IMCC14385</strain>
    </source>
</reference>
<feature type="signal peptide" evidence="1">
    <location>
        <begin position="1"/>
        <end position="32"/>
    </location>
</feature>
<gene>
    <name evidence="2" type="ORF">EY643_05610</name>
</gene>
<proteinExistence type="predicted"/>
<organism evidence="2 3">
    <name type="scientific">Halioglobus maricola</name>
    <dbReference type="NCBI Taxonomy" id="2601894"/>
    <lineage>
        <taxon>Bacteria</taxon>
        <taxon>Pseudomonadati</taxon>
        <taxon>Pseudomonadota</taxon>
        <taxon>Gammaproteobacteria</taxon>
        <taxon>Cellvibrionales</taxon>
        <taxon>Halieaceae</taxon>
        <taxon>Halioglobus</taxon>
    </lineage>
</organism>
<dbReference type="AlphaFoldDB" id="A0A5P9NJM5"/>
<dbReference type="KEGG" id="halc:EY643_05610"/>
<dbReference type="OrthoDB" id="5727225at2"/>
<feature type="chain" id="PRO_5025019188" evidence="1">
    <location>
        <begin position="33"/>
        <end position="311"/>
    </location>
</feature>
<keyword evidence="3" id="KW-1185">Reference proteome</keyword>
<protein>
    <submittedName>
        <fullName evidence="2">Uncharacterized protein</fullName>
    </submittedName>
</protein>
<dbReference type="PANTHER" id="PTHR40535">
    <property type="entry name" value="CHROMOSOME UNDETERMINED SCAFFOLD_9, WHOLE GENOME SHOTGUN SEQUENCE"/>
    <property type="match status" value="1"/>
</dbReference>